<dbReference type="EMBL" id="JAFJYH010000118">
    <property type="protein sequence ID" value="KAG4418873.1"/>
    <property type="molecule type" value="Genomic_DNA"/>
</dbReference>
<proteinExistence type="predicted"/>
<dbReference type="Proteomes" id="UP000664132">
    <property type="component" value="Unassembled WGS sequence"/>
</dbReference>
<organism evidence="1 2">
    <name type="scientific">Cadophora malorum</name>
    <dbReference type="NCBI Taxonomy" id="108018"/>
    <lineage>
        <taxon>Eukaryota</taxon>
        <taxon>Fungi</taxon>
        <taxon>Dikarya</taxon>
        <taxon>Ascomycota</taxon>
        <taxon>Pezizomycotina</taxon>
        <taxon>Leotiomycetes</taxon>
        <taxon>Helotiales</taxon>
        <taxon>Ploettnerulaceae</taxon>
        <taxon>Cadophora</taxon>
    </lineage>
</organism>
<dbReference type="AlphaFoldDB" id="A0A8H7WA71"/>
<sequence>MLSDYRIPFKYEFEDNDRANTLFGDNMKVIWRNSRTGIRLKIMNGQGIYSPAFKCRLPEKDLADFSVAECRRRWRDARTKDAEDKAAELNAAYDAALSAAADLQV</sequence>
<gene>
    <name evidence="1" type="ORF">IFR04_007997</name>
</gene>
<comment type="caution">
    <text evidence="1">The sequence shown here is derived from an EMBL/GenBank/DDBJ whole genome shotgun (WGS) entry which is preliminary data.</text>
</comment>
<name>A0A8H7WA71_9HELO</name>
<evidence type="ECO:0000313" key="1">
    <source>
        <dbReference type="EMBL" id="KAG4418873.1"/>
    </source>
</evidence>
<protein>
    <submittedName>
        <fullName evidence="1">Uncharacterized protein</fullName>
    </submittedName>
</protein>
<accession>A0A8H7WA71</accession>
<reference evidence="1" key="1">
    <citation type="submission" date="2021-02" db="EMBL/GenBank/DDBJ databases">
        <title>Genome sequence Cadophora malorum strain M34.</title>
        <authorList>
            <person name="Stefanovic E."/>
            <person name="Vu D."/>
            <person name="Scully C."/>
            <person name="Dijksterhuis J."/>
            <person name="Roader J."/>
            <person name="Houbraken J."/>
        </authorList>
    </citation>
    <scope>NUCLEOTIDE SEQUENCE</scope>
    <source>
        <strain evidence="1">M34</strain>
    </source>
</reference>
<keyword evidence="2" id="KW-1185">Reference proteome</keyword>
<evidence type="ECO:0000313" key="2">
    <source>
        <dbReference type="Proteomes" id="UP000664132"/>
    </source>
</evidence>